<proteinExistence type="predicted"/>
<dbReference type="Proteomes" id="UP000001460">
    <property type="component" value="Unassembled WGS sequence"/>
</dbReference>
<sequence>MNTYIYILNLRKIIHYTLYLYIYLLLDAVYCTPFEFEASELQNIRRAGDIYGHLYSKFSVYDIMEILSKNESNSFSFLLHNIECTNNYSDKSTMVDAYFTCCNIQYGVSLTNMIIRDTEIPPFDKMKNKEGLVRCIPTYKLANTSDSCSLLSFIVEFEVSDSQLYSKGRCKVYPNLVYSRYFDILSWHSYNAMKVLLNLCTIFGFYEQYATTPSPLPEFIEYNHSTSYISLGLRPLARYIYNSKSNRKTDFSYIYTKYVNRSYYASMITQLFKFREQGELLNVKATFQPYNPVVYHEKKRKFLEASNKLYFEGFTMNQMELFDISMEVFDKLSNLTVFYKDDFSQIDSLYCPSNERYKFLSLEYKNLSYIVDKDGRQVCIKGKNLEKSLGRCLSEIRRGIKEKSLPKSFIKLLKNLYQDIIGSSSRRYLESYITELLSKFSLITNEIKSNWLQYDVSTKHERFISQDNTPNIEEIIKMFAMLQVDPLPSHYFWNQYFGSVSNCLIHKYSEFIEIMSTLFVRIVDGNLESENYGNPDESFKDFRKWFKTYLSTQKQNNVQTRNSSISISDTKTNKEHSISKYGDLSNIEFTDYYSKNLFQDKLKFMDKIFSNNDLGYNKERKSTNDILNDSYLRKSMHYIPYTVFYKDLINIINNSNNTLYSQSFLYSENIIDKDVLYKSKCPSFYIPALDISISPKKISSEEVNKIELAYNKLFNSYSEDLPNISRQLTPRIFVKDVPTNIAHGPQNFSFVCSKYKWPISQMSYWFGSELCEIMYNPNSLEIKFKVFDPKNIILTEYSEFDYDSDDYDSVLLGNMIDSSSDSSKLTVIVPNTRIIGIEFVKDGYNSPFCVISYLGEEYRKIHLPLSGKTAVKIAIGICKMFGFDKIWLSDGAIDINTNNYLLHSMLTEKGITYYQSIGFNPSIQRAIKPERNLLPTLLMTTENGKNSHSYVIGISSITNNILLKSYLKLVKNSIIKLESTIRDLVLDCESYFYKNCDEIYPAMKVINKPLKYKSNAKQKNFKRCAFEYDPIYKEIIKIFPNSCKKGSRIGSCHAAIRKELLCNKEFKRNPTLYEEQLNISIEDLYIDEVTPGCIYQNYITSLFIPPNAKDYIDDFLRNSIFYSGQKIMESGITSILYDLIEQLQSINFSNNKSSRKYVENRVIKNYFNKSDKRQLINIMKTSLIGIDLTAFETFWDELTGHYGLQNHQNSKYNRESEPICLVASMYFAAQSLIYNWVYYAP</sequence>
<keyword evidence="2" id="KW-1185">Reference proteome</keyword>
<organism evidence="1 2">
    <name type="scientific">Cryptosporidium muris (strain RN66)</name>
    <dbReference type="NCBI Taxonomy" id="441375"/>
    <lineage>
        <taxon>Eukaryota</taxon>
        <taxon>Sar</taxon>
        <taxon>Alveolata</taxon>
        <taxon>Apicomplexa</taxon>
        <taxon>Conoidasida</taxon>
        <taxon>Coccidia</taxon>
        <taxon>Eucoccidiorida</taxon>
        <taxon>Eimeriorina</taxon>
        <taxon>Cryptosporidiidae</taxon>
        <taxon>Cryptosporidium</taxon>
    </lineage>
</organism>
<dbReference type="OrthoDB" id="10284720at2759"/>
<name>B6AEL9_CRYMR</name>
<dbReference type="RefSeq" id="XP_002140985.1">
    <property type="nucleotide sequence ID" value="XM_002140949.1"/>
</dbReference>
<dbReference type="EMBL" id="DS989730">
    <property type="protein sequence ID" value="EEA06636.1"/>
    <property type="molecule type" value="Genomic_DNA"/>
</dbReference>
<dbReference type="GeneID" id="6996223"/>
<evidence type="ECO:0000313" key="2">
    <source>
        <dbReference type="Proteomes" id="UP000001460"/>
    </source>
</evidence>
<evidence type="ECO:0000313" key="1">
    <source>
        <dbReference type="EMBL" id="EEA06636.1"/>
    </source>
</evidence>
<gene>
    <name evidence="1" type="ORF">CMU_013110</name>
</gene>
<reference evidence="1" key="1">
    <citation type="submission" date="2008-06" db="EMBL/GenBank/DDBJ databases">
        <authorList>
            <person name="Lorenzi H."/>
            <person name="Inman J."/>
            <person name="Miller J."/>
            <person name="Schobel S."/>
            <person name="Amedeo P."/>
            <person name="Caler E.V."/>
            <person name="da Silva J."/>
        </authorList>
    </citation>
    <scope>NUCLEOTIDE SEQUENCE [LARGE SCALE GENOMIC DNA]</scope>
    <source>
        <strain evidence="1">RN66</strain>
    </source>
</reference>
<protein>
    <submittedName>
        <fullName evidence="1">Uncharacterized protein</fullName>
    </submittedName>
</protein>
<accession>B6AEL9</accession>
<dbReference type="AlphaFoldDB" id="B6AEL9"/>
<dbReference type="eggNOG" id="ENOG502S68E">
    <property type="taxonomic scope" value="Eukaryota"/>
</dbReference>
<dbReference type="VEuPathDB" id="CryptoDB:CMU_013110"/>